<evidence type="ECO:0000313" key="5">
    <source>
        <dbReference type="Proteomes" id="UP000186817"/>
    </source>
</evidence>
<dbReference type="InterPro" id="IPR027417">
    <property type="entry name" value="P-loop_NTPase"/>
</dbReference>
<feature type="transmembrane region" description="Helical" evidence="3">
    <location>
        <begin position="167"/>
        <end position="192"/>
    </location>
</feature>
<dbReference type="GO" id="GO:0003689">
    <property type="term" value="F:DNA clamp loader activity"/>
    <property type="evidence" value="ECO:0007669"/>
    <property type="project" value="TreeGrafter"/>
</dbReference>
<name>A0A1Q9DML2_SYMMI</name>
<dbReference type="GO" id="GO:0003677">
    <property type="term" value="F:DNA binding"/>
    <property type="evidence" value="ECO:0007669"/>
    <property type="project" value="InterPro"/>
</dbReference>
<dbReference type="InterPro" id="IPR008921">
    <property type="entry name" value="DNA_pol3_clamp-load_cplx_C"/>
</dbReference>
<organism evidence="4 5">
    <name type="scientific">Symbiodinium microadriaticum</name>
    <name type="common">Dinoflagellate</name>
    <name type="synonym">Zooxanthella microadriatica</name>
    <dbReference type="NCBI Taxonomy" id="2951"/>
    <lineage>
        <taxon>Eukaryota</taxon>
        <taxon>Sar</taxon>
        <taxon>Alveolata</taxon>
        <taxon>Dinophyceae</taxon>
        <taxon>Suessiales</taxon>
        <taxon>Symbiodiniaceae</taxon>
        <taxon>Symbiodinium</taxon>
    </lineage>
</organism>
<dbReference type="SUPFAM" id="SSF52540">
    <property type="entry name" value="P-loop containing nucleoside triphosphate hydrolases"/>
    <property type="match status" value="1"/>
</dbReference>
<dbReference type="Proteomes" id="UP000186817">
    <property type="component" value="Unassembled WGS sequence"/>
</dbReference>
<sequence>MGTRSGTQKNPRPGRHCKARPTLGFKPAATEGDGQFVELTRSECSRCQQTMAMLWVDKHRPKTLEELDYHSGLNERLKRIAGSGEMPHLLICGPSGAGKSTRVHALLHALYGPGVETVKVETKTVAPNPNTPSNTVDIQVLSSTHVHLDQSHASSCGRLLRRSMASISFKCGLCCLAVAGLVGLSAVIWFGFLCQGDECNIVFFWQFLLSPQLPLIHHYRSRSYEDFMFKFTGSGWDRNFQAGEIGIDVGRNETREDLSKKAFRIRDKTGYRDTTALRLVPKLAEISNLSIPKRLSRFHARGHCVMGFAKPNQTECRQFFLVAIVRVVEREEVYIEQWINLHSAVGVDHFVVLSANTTLLHAALQPFVQAEIVDERLFVEGPYKQNAIASLGLSCFWMIFIDLDEYILPPPPHESLKDFLLPLTTVRPDRRSPKQIMVFYKYFGSNGWVKRPKVPDIEAYTDRDRPLQVNGKSLELIDAINVSDPLTGYPHRSSLLQEFRHDSATSILIFNSWILWVDTMWHPVICPRDELTWPAGDVSLANIVLGCLLWGFHGSGFEVVTSNYHLQVTPADLGRKDRAVVMQLIKEVASHTNLGTHGFKVVVIEEAGALSSDAQAALRRTMERYMKTCRIILLTDSASKIIPPLRSRCLPIRVGAPSHEEIVKVLQKVAGAEKVKLAPELAVKIAESSGRDVRRALLQMETVQMQANASTLGKDVNIPSEAWQTAIEKVAKKILQEQSPRMAMEVRGNMYELLLACLPPDFILKELMLRLLKGIKSDEVKRKAISAAAHFESTMRQGSKDIMHLEAFVLRFMADYRASLGAR</sequence>
<keyword evidence="3" id="KW-0472">Membrane</keyword>
<accession>A0A1Q9DML2</accession>
<dbReference type="PANTHER" id="PTHR11669">
    <property type="entry name" value="REPLICATION FACTOR C / DNA POLYMERASE III GAMMA-TAU SUBUNIT"/>
    <property type="match status" value="1"/>
</dbReference>
<gene>
    <name evidence="4" type="primary">RFC3</name>
    <name evidence="4" type="ORF">AK812_SmicGene21377</name>
</gene>
<dbReference type="InterPro" id="IPR050238">
    <property type="entry name" value="DNA_Rep/Repair_Clamp_Loader"/>
</dbReference>
<protein>
    <submittedName>
        <fullName evidence="4">Replication factor C subunit 3</fullName>
    </submittedName>
</protein>
<dbReference type="GO" id="GO:0005663">
    <property type="term" value="C:DNA replication factor C complex"/>
    <property type="evidence" value="ECO:0007669"/>
    <property type="project" value="TreeGrafter"/>
</dbReference>
<dbReference type="GO" id="GO:0006281">
    <property type="term" value="P:DNA repair"/>
    <property type="evidence" value="ECO:0007669"/>
    <property type="project" value="TreeGrafter"/>
</dbReference>
<feature type="region of interest" description="Disordered" evidence="2">
    <location>
        <begin position="1"/>
        <end position="21"/>
    </location>
</feature>
<dbReference type="Gene3D" id="1.20.272.10">
    <property type="match status" value="1"/>
</dbReference>
<evidence type="ECO:0000256" key="1">
    <source>
        <dbReference type="ARBA" id="ARBA00022705"/>
    </source>
</evidence>
<dbReference type="FunFam" id="1.10.8.60:FF:000030">
    <property type="entry name" value="replication factor C subunit 3"/>
    <property type="match status" value="1"/>
</dbReference>
<evidence type="ECO:0000313" key="4">
    <source>
        <dbReference type="EMBL" id="OLP96408.1"/>
    </source>
</evidence>
<feature type="compositionally biased region" description="Polar residues" evidence="2">
    <location>
        <begin position="1"/>
        <end position="10"/>
    </location>
</feature>
<evidence type="ECO:0000256" key="2">
    <source>
        <dbReference type="SAM" id="MobiDB-lite"/>
    </source>
</evidence>
<evidence type="ECO:0000256" key="3">
    <source>
        <dbReference type="SAM" id="Phobius"/>
    </source>
</evidence>
<reference evidence="4 5" key="1">
    <citation type="submission" date="2016-02" db="EMBL/GenBank/DDBJ databases">
        <title>Genome analysis of coral dinoflagellate symbionts highlights evolutionary adaptations to a symbiotic lifestyle.</title>
        <authorList>
            <person name="Aranda M."/>
            <person name="Li Y."/>
            <person name="Liew Y.J."/>
            <person name="Baumgarten S."/>
            <person name="Simakov O."/>
            <person name="Wilson M."/>
            <person name="Piel J."/>
            <person name="Ashoor H."/>
            <person name="Bougouffa S."/>
            <person name="Bajic V.B."/>
            <person name="Ryu T."/>
            <person name="Ravasi T."/>
            <person name="Bayer T."/>
            <person name="Micklem G."/>
            <person name="Kim H."/>
            <person name="Bhak J."/>
            <person name="Lajeunesse T.C."/>
            <person name="Voolstra C.R."/>
        </authorList>
    </citation>
    <scope>NUCLEOTIDE SEQUENCE [LARGE SCALE GENOMIC DNA]</scope>
    <source>
        <strain evidence="4 5">CCMP2467</strain>
    </source>
</reference>
<dbReference type="OrthoDB" id="416487at2759"/>
<dbReference type="Gene3D" id="1.10.8.60">
    <property type="match status" value="1"/>
</dbReference>
<keyword evidence="3" id="KW-1133">Transmembrane helix</keyword>
<dbReference type="GO" id="GO:0006261">
    <property type="term" value="P:DNA-templated DNA replication"/>
    <property type="evidence" value="ECO:0007669"/>
    <property type="project" value="TreeGrafter"/>
</dbReference>
<keyword evidence="3" id="KW-0812">Transmembrane</keyword>
<dbReference type="PANTHER" id="PTHR11669:SF1">
    <property type="entry name" value="REPLICATION FACTOR C SUBUNIT 3"/>
    <property type="match status" value="1"/>
</dbReference>
<keyword evidence="5" id="KW-1185">Reference proteome</keyword>
<dbReference type="Pfam" id="PF21960">
    <property type="entry name" value="RCF1-5-like_lid"/>
    <property type="match status" value="1"/>
</dbReference>
<proteinExistence type="predicted"/>
<dbReference type="SUPFAM" id="SSF48019">
    <property type="entry name" value="post-AAA+ oligomerization domain-like"/>
    <property type="match status" value="1"/>
</dbReference>
<keyword evidence="1" id="KW-0235">DNA replication</keyword>
<dbReference type="Pfam" id="PF22534">
    <property type="entry name" value="RFC_C"/>
    <property type="match status" value="1"/>
</dbReference>
<dbReference type="EMBL" id="LSRX01000468">
    <property type="protein sequence ID" value="OLP96408.1"/>
    <property type="molecule type" value="Genomic_DNA"/>
</dbReference>
<dbReference type="AlphaFoldDB" id="A0A1Q9DML2"/>
<dbReference type="Gene3D" id="3.40.50.300">
    <property type="entry name" value="P-loop containing nucleotide triphosphate hydrolases"/>
    <property type="match status" value="2"/>
</dbReference>
<comment type="caution">
    <text evidence="4">The sequence shown here is derived from an EMBL/GenBank/DDBJ whole genome shotgun (WGS) entry which is preliminary data.</text>
</comment>
<dbReference type="GO" id="GO:0005634">
    <property type="term" value="C:nucleus"/>
    <property type="evidence" value="ECO:0007669"/>
    <property type="project" value="TreeGrafter"/>
</dbReference>